<dbReference type="Gene3D" id="1.20.5.130">
    <property type="match status" value="1"/>
</dbReference>
<dbReference type="InterPro" id="IPR002633">
    <property type="entry name" value="Bacteriocin_IIa"/>
</dbReference>
<accession>B2ZCV4</accession>
<dbReference type="EMBL" id="EU643471">
    <property type="protein sequence ID" value="ACD01989.1"/>
    <property type="molecule type" value="Genomic_DNA"/>
</dbReference>
<evidence type="ECO:0000313" key="5">
    <source>
        <dbReference type="EMBL" id="ACD01989.1"/>
    </source>
</evidence>
<dbReference type="AlphaFoldDB" id="B2ZCV4"/>
<dbReference type="InterPro" id="IPR023384">
    <property type="entry name" value="Bacteriocin_IIa_CS"/>
</dbReference>
<evidence type="ECO:0000256" key="4">
    <source>
        <dbReference type="ARBA" id="ARBA00023048"/>
    </source>
</evidence>
<proteinExistence type="inferred from homology"/>
<evidence type="ECO:0000256" key="2">
    <source>
        <dbReference type="ARBA" id="ARBA00022529"/>
    </source>
</evidence>
<reference evidence="5" key="1">
    <citation type="journal article" date="2008" name="FEMS Microbiol. Lett.">
        <title>Isolation of a Carnobacterium maltaromaticum- like bacterium from systemically infected lake whitefish (Coregonus clupeaformis).</title>
        <authorList>
            <person name="Loch T.P."/>
            <person name="Xu W."/>
            <person name="Fitzgerald S.M."/>
            <person name="Faisal M."/>
        </authorList>
    </citation>
    <scope>NUCLEOTIDE SEQUENCE</scope>
    <source>
        <strain evidence="5">WFPIS001</strain>
    </source>
</reference>
<comment type="similarity">
    <text evidence="1">Belongs to the bacteriocin class IIA/YGNGV family.</text>
</comment>
<evidence type="ECO:0000256" key="3">
    <source>
        <dbReference type="ARBA" id="ARBA00023022"/>
    </source>
</evidence>
<dbReference type="GO" id="GO:0031640">
    <property type="term" value="P:killing of cells of another organism"/>
    <property type="evidence" value="ECO:0007669"/>
    <property type="project" value="UniProtKB-KW"/>
</dbReference>
<name>B2ZCV4_9LACT</name>
<dbReference type="GO" id="GO:0042742">
    <property type="term" value="P:defense response to bacterium"/>
    <property type="evidence" value="ECO:0007669"/>
    <property type="project" value="UniProtKB-KW"/>
</dbReference>
<dbReference type="InterPro" id="IPR023388">
    <property type="entry name" value="Bacteriocin_IIa_dom_sf"/>
</dbReference>
<dbReference type="PROSITE" id="PS60030">
    <property type="entry name" value="BACTERIOCIN_IIA"/>
    <property type="match status" value="1"/>
</dbReference>
<dbReference type="Pfam" id="PF01721">
    <property type="entry name" value="Bacteriocin_II"/>
    <property type="match status" value="1"/>
</dbReference>
<keyword evidence="3" id="KW-0044">Antibiotic</keyword>
<evidence type="ECO:0000256" key="1">
    <source>
        <dbReference type="ARBA" id="ARBA00007999"/>
    </source>
</evidence>
<organism evidence="5">
    <name type="scientific">Carnobacterium sp. WFPIS001</name>
    <dbReference type="NCBI Taxonomy" id="524293"/>
    <lineage>
        <taxon>Bacteria</taxon>
        <taxon>Bacillati</taxon>
        <taxon>Bacillota</taxon>
        <taxon>Bacilli</taxon>
        <taxon>Lactobacillales</taxon>
        <taxon>Carnobacteriaceae</taxon>
        <taxon>Carnobacterium</taxon>
    </lineage>
</organism>
<sequence length="62" mass="6453">MKTVKELSVKEMQLTTGGKYYGNGVSCNKNGCTVDWSKAIGIIGNNAAANSTTGGAAGWNKR</sequence>
<dbReference type="GO" id="GO:0005576">
    <property type="term" value="C:extracellular region"/>
    <property type="evidence" value="ECO:0007669"/>
    <property type="project" value="InterPro"/>
</dbReference>
<keyword evidence="2" id="KW-0929">Antimicrobial</keyword>
<protein>
    <submittedName>
        <fullName evidence="5">Piscicolin-126-like protein</fullName>
    </submittedName>
</protein>
<keyword evidence="4" id="KW-0078">Bacteriocin</keyword>